<dbReference type="Gene3D" id="3.90.226.10">
    <property type="entry name" value="2-enoyl-CoA Hydratase, Chain A, domain 1"/>
    <property type="match status" value="1"/>
</dbReference>
<proteinExistence type="inferred from homology"/>
<keyword evidence="8" id="KW-1185">Reference proteome</keyword>
<reference evidence="7 8" key="1">
    <citation type="submission" date="2019-04" db="EMBL/GenBank/DDBJ databases">
        <title>Flavobacterium sp. nov. isolated from construction timber.</title>
        <authorList>
            <person name="Lin S.-Y."/>
            <person name="Chang C.-T."/>
            <person name="Young C.-C."/>
        </authorList>
    </citation>
    <scope>NUCLEOTIDE SEQUENCE [LARGE SCALE GENOMIC DNA]</scope>
    <source>
        <strain evidence="7 8">CC-CTC003</strain>
    </source>
</reference>
<dbReference type="InterPro" id="IPR036034">
    <property type="entry name" value="PDZ_sf"/>
</dbReference>
<dbReference type="CDD" id="cd06782">
    <property type="entry name" value="cpPDZ_CPP-like"/>
    <property type="match status" value="1"/>
</dbReference>
<evidence type="ECO:0000256" key="1">
    <source>
        <dbReference type="ARBA" id="ARBA00009179"/>
    </source>
</evidence>
<dbReference type="Gene3D" id="3.30.750.44">
    <property type="match status" value="1"/>
</dbReference>
<dbReference type="Pfam" id="PF03572">
    <property type="entry name" value="Peptidase_S41"/>
    <property type="match status" value="1"/>
</dbReference>
<dbReference type="InterPro" id="IPR004447">
    <property type="entry name" value="Peptidase_S41A"/>
</dbReference>
<evidence type="ECO:0000259" key="6">
    <source>
        <dbReference type="PROSITE" id="PS50106"/>
    </source>
</evidence>
<dbReference type="InterPro" id="IPR029045">
    <property type="entry name" value="ClpP/crotonase-like_dom_sf"/>
</dbReference>
<accession>A0A4S3ZQ71</accession>
<dbReference type="PANTHER" id="PTHR32060">
    <property type="entry name" value="TAIL-SPECIFIC PROTEASE"/>
    <property type="match status" value="1"/>
</dbReference>
<evidence type="ECO:0000256" key="4">
    <source>
        <dbReference type="ARBA" id="ARBA00022825"/>
    </source>
</evidence>
<dbReference type="InterPro" id="IPR001478">
    <property type="entry name" value="PDZ"/>
</dbReference>
<keyword evidence="4 5" id="KW-0720">Serine protease</keyword>
<dbReference type="Gene3D" id="2.30.42.10">
    <property type="match status" value="1"/>
</dbReference>
<dbReference type="Proteomes" id="UP000307507">
    <property type="component" value="Unassembled WGS sequence"/>
</dbReference>
<dbReference type="OrthoDB" id="9812068at2"/>
<comment type="caution">
    <text evidence="7">The sequence shown here is derived from an EMBL/GenBank/DDBJ whole genome shotgun (WGS) entry which is preliminary data.</text>
</comment>
<sequence>MLRQFKRRYIIPVVAGGFLFVGASFRDDFFEIAKQIEIFTTLFKTVNQNYVDETNPADLMDKAIKNMLLDLDPYTVYFNEQDVAKFKINSTGEYTGIGAYISRREGRLIIREPYKNFPADKAGLKAGDEIVQIGDVNLVDFKDDAAQLLKGSKNSKIDIQYKRQGKLMKTQIVLDEVEIKAVPFYALLADKTTGYIVLSQFNAKASAETKDALEKLKSQGATRIILDLRGNPGGLLHEAVNICNLFVPQNEVIVTTKSKIEKHNNSYKTQKQPVDLTIPLAVLVDGKSASASEIVAGALQDLDRAVIVGARSFGKGLVQRPLDLTYGTQVKVTISRYYTPSGRCIQALDYSKKDKNGKAIRTDASQYNAFKTRKGRTVYDGGGIQPDIELAEAKTSTISDALLKNDGIFNYVTQYYYKNPNLGTTIPTFSDTDFTEFKAFLKKEKFEFDTETELALKNTLATAKKEKIEESITAEYQQLLAAVQRSEEKELDKNKSEIKKLIVDEIIKRYQYKEGLYQYYTKSNIEITKAQALLNNQSEYNKILKN</sequence>
<dbReference type="SUPFAM" id="SSF50156">
    <property type="entry name" value="PDZ domain-like"/>
    <property type="match status" value="1"/>
</dbReference>
<keyword evidence="3 5" id="KW-0378">Hydrolase</keyword>
<dbReference type="GO" id="GO:0006508">
    <property type="term" value="P:proteolysis"/>
    <property type="evidence" value="ECO:0007669"/>
    <property type="project" value="UniProtKB-KW"/>
</dbReference>
<dbReference type="AlphaFoldDB" id="A0A4S3ZQ71"/>
<dbReference type="NCBIfam" id="TIGR00225">
    <property type="entry name" value="prc"/>
    <property type="match status" value="1"/>
</dbReference>
<comment type="similarity">
    <text evidence="1 5">Belongs to the peptidase S41A family.</text>
</comment>
<dbReference type="CDD" id="cd07560">
    <property type="entry name" value="Peptidase_S41_CPP"/>
    <property type="match status" value="1"/>
</dbReference>
<dbReference type="GO" id="GO:0007165">
    <property type="term" value="P:signal transduction"/>
    <property type="evidence" value="ECO:0007669"/>
    <property type="project" value="TreeGrafter"/>
</dbReference>
<dbReference type="SMART" id="SM00245">
    <property type="entry name" value="TSPc"/>
    <property type="match status" value="1"/>
</dbReference>
<evidence type="ECO:0000256" key="2">
    <source>
        <dbReference type="ARBA" id="ARBA00022670"/>
    </source>
</evidence>
<dbReference type="EMBL" id="SSNZ01000011">
    <property type="protein sequence ID" value="THF47694.1"/>
    <property type="molecule type" value="Genomic_DNA"/>
</dbReference>
<dbReference type="SMART" id="SM00228">
    <property type="entry name" value="PDZ"/>
    <property type="match status" value="1"/>
</dbReference>
<feature type="domain" description="PDZ" evidence="6">
    <location>
        <begin position="83"/>
        <end position="165"/>
    </location>
</feature>
<protein>
    <submittedName>
        <fullName evidence="7">S41 family peptidase</fullName>
    </submittedName>
</protein>
<name>A0A4S3ZQ71_9FLAO</name>
<evidence type="ECO:0000313" key="7">
    <source>
        <dbReference type="EMBL" id="THF47694.1"/>
    </source>
</evidence>
<evidence type="ECO:0000256" key="3">
    <source>
        <dbReference type="ARBA" id="ARBA00022801"/>
    </source>
</evidence>
<evidence type="ECO:0000313" key="8">
    <source>
        <dbReference type="Proteomes" id="UP000307507"/>
    </source>
</evidence>
<keyword evidence="2 5" id="KW-0645">Protease</keyword>
<dbReference type="PROSITE" id="PS50106">
    <property type="entry name" value="PDZ"/>
    <property type="match status" value="1"/>
</dbReference>
<gene>
    <name evidence="7" type="ORF">E6C50_16600</name>
</gene>
<dbReference type="InterPro" id="IPR005151">
    <property type="entry name" value="Tail-specific_protease"/>
</dbReference>
<dbReference type="PANTHER" id="PTHR32060:SF30">
    <property type="entry name" value="CARBOXY-TERMINAL PROCESSING PROTEASE CTPA"/>
    <property type="match status" value="1"/>
</dbReference>
<dbReference type="RefSeq" id="WP_136404367.1">
    <property type="nucleotide sequence ID" value="NZ_SSNZ01000011.1"/>
</dbReference>
<dbReference type="SUPFAM" id="SSF52096">
    <property type="entry name" value="ClpP/crotonase"/>
    <property type="match status" value="1"/>
</dbReference>
<organism evidence="7 8">
    <name type="scientific">Flavobacterium supellecticarium</name>
    <dbReference type="NCBI Taxonomy" id="2565924"/>
    <lineage>
        <taxon>Bacteria</taxon>
        <taxon>Pseudomonadati</taxon>
        <taxon>Bacteroidota</taxon>
        <taxon>Flavobacteriia</taxon>
        <taxon>Flavobacteriales</taxon>
        <taxon>Flavobacteriaceae</taxon>
        <taxon>Flavobacterium</taxon>
    </lineage>
</organism>
<dbReference type="GO" id="GO:0004175">
    <property type="term" value="F:endopeptidase activity"/>
    <property type="evidence" value="ECO:0007669"/>
    <property type="project" value="TreeGrafter"/>
</dbReference>
<dbReference type="GO" id="GO:0030288">
    <property type="term" value="C:outer membrane-bounded periplasmic space"/>
    <property type="evidence" value="ECO:0007669"/>
    <property type="project" value="TreeGrafter"/>
</dbReference>
<dbReference type="Pfam" id="PF13180">
    <property type="entry name" value="PDZ_2"/>
    <property type="match status" value="1"/>
</dbReference>
<dbReference type="GO" id="GO:0008236">
    <property type="term" value="F:serine-type peptidase activity"/>
    <property type="evidence" value="ECO:0007669"/>
    <property type="project" value="UniProtKB-KW"/>
</dbReference>
<evidence type="ECO:0000256" key="5">
    <source>
        <dbReference type="RuleBase" id="RU004404"/>
    </source>
</evidence>